<sequence>MSPALRIGIVGFALIAVCYGFARFAFGLFLPQIDGELSLGASLSGVISGGSFAGYCVAIVASAVLTERIGARAAAAGAALVAAIGMAGIALAPSPLFLAIAVVVAGSSTGLASPPMAAAVAAAVRADHQNLTNTVINAGVSAGVALSGPIAFAMTGQWRLAFGTFAAIAFMLSIVTVVTLPASSGANRAGGLPPMTGPVMRLISACFLMGMASTAVWSFGGQLVSRQLDWGPTGTGLLWTCIGSGGLAGAFAGTLVGRWGLDRVHWAFLSLMAASILAVGFGLGPVSVLIAGAIFGAAYVMLTGVYLIWGINALPDRPATGLMVGFLTIAVGQTTGAPVFGFMMAGFGPGLAVACFGGIALLAGFFRARGQINGVPA</sequence>
<evidence type="ECO:0000256" key="4">
    <source>
        <dbReference type="SAM" id="Phobius"/>
    </source>
</evidence>
<proteinExistence type="predicted"/>
<dbReference type="GO" id="GO:0022857">
    <property type="term" value="F:transmembrane transporter activity"/>
    <property type="evidence" value="ECO:0007669"/>
    <property type="project" value="InterPro"/>
</dbReference>
<feature type="transmembrane region" description="Helical" evidence="4">
    <location>
        <begin position="7"/>
        <end position="26"/>
    </location>
</feature>
<evidence type="ECO:0000259" key="5">
    <source>
        <dbReference type="PROSITE" id="PS50850"/>
    </source>
</evidence>
<keyword evidence="2 4" id="KW-1133">Transmembrane helix</keyword>
<dbReference type="InterPro" id="IPR020846">
    <property type="entry name" value="MFS_dom"/>
</dbReference>
<evidence type="ECO:0000313" key="6">
    <source>
        <dbReference type="EMBL" id="SDX77951.1"/>
    </source>
</evidence>
<dbReference type="Gene3D" id="1.20.1250.20">
    <property type="entry name" value="MFS general substrate transporter like domains"/>
    <property type="match status" value="1"/>
</dbReference>
<feature type="transmembrane region" description="Helical" evidence="4">
    <location>
        <begin position="46"/>
        <end position="66"/>
    </location>
</feature>
<accession>A0A1H3EGX3</accession>
<feature type="transmembrane region" description="Helical" evidence="4">
    <location>
        <begin position="321"/>
        <end position="341"/>
    </location>
</feature>
<feature type="transmembrane region" description="Helical" evidence="4">
    <location>
        <begin position="98"/>
        <end position="123"/>
    </location>
</feature>
<evidence type="ECO:0000256" key="3">
    <source>
        <dbReference type="ARBA" id="ARBA00023136"/>
    </source>
</evidence>
<dbReference type="PANTHER" id="PTHR23537">
    <property type="match status" value="1"/>
</dbReference>
<dbReference type="InterPro" id="IPR036259">
    <property type="entry name" value="MFS_trans_sf"/>
</dbReference>
<evidence type="ECO:0000313" key="7">
    <source>
        <dbReference type="Proteomes" id="UP000198539"/>
    </source>
</evidence>
<organism evidence="6 7">
    <name type="scientific">Roseicitreum antarcticum</name>
    <dbReference type="NCBI Taxonomy" id="564137"/>
    <lineage>
        <taxon>Bacteria</taxon>
        <taxon>Pseudomonadati</taxon>
        <taxon>Pseudomonadota</taxon>
        <taxon>Alphaproteobacteria</taxon>
        <taxon>Rhodobacterales</taxon>
        <taxon>Paracoccaceae</taxon>
        <taxon>Roseicitreum</taxon>
    </lineage>
</organism>
<dbReference type="Pfam" id="PF07690">
    <property type="entry name" value="MFS_1"/>
    <property type="match status" value="1"/>
</dbReference>
<keyword evidence="1 4" id="KW-0812">Transmembrane</keyword>
<dbReference type="Proteomes" id="UP000198539">
    <property type="component" value="Unassembled WGS sequence"/>
</dbReference>
<feature type="transmembrane region" description="Helical" evidence="4">
    <location>
        <begin position="202"/>
        <end position="224"/>
    </location>
</feature>
<dbReference type="STRING" id="564137.SAMN04488238_12119"/>
<dbReference type="SUPFAM" id="SSF103473">
    <property type="entry name" value="MFS general substrate transporter"/>
    <property type="match status" value="1"/>
</dbReference>
<keyword evidence="7" id="KW-1185">Reference proteome</keyword>
<name>A0A1H3EGX3_9RHOB</name>
<reference evidence="6 7" key="1">
    <citation type="submission" date="2016-10" db="EMBL/GenBank/DDBJ databases">
        <authorList>
            <person name="de Groot N.N."/>
        </authorList>
    </citation>
    <scope>NUCLEOTIDE SEQUENCE [LARGE SCALE GENOMIC DNA]</scope>
    <source>
        <strain evidence="6 7">CGMCC 1.8894</strain>
    </source>
</reference>
<dbReference type="InterPro" id="IPR010645">
    <property type="entry name" value="MFS_4"/>
</dbReference>
<dbReference type="AlphaFoldDB" id="A0A1H3EGX3"/>
<feature type="transmembrane region" description="Helical" evidence="4">
    <location>
        <begin position="347"/>
        <end position="366"/>
    </location>
</feature>
<dbReference type="RefSeq" id="WP_092892348.1">
    <property type="nucleotide sequence ID" value="NZ_CP061501.1"/>
</dbReference>
<feature type="transmembrane region" description="Helical" evidence="4">
    <location>
        <begin position="289"/>
        <end position="309"/>
    </location>
</feature>
<evidence type="ECO:0000256" key="2">
    <source>
        <dbReference type="ARBA" id="ARBA00022989"/>
    </source>
</evidence>
<dbReference type="OrthoDB" id="2957247at2"/>
<gene>
    <name evidence="6" type="ORF">SAMN04488238_12119</name>
</gene>
<evidence type="ECO:0000256" key="1">
    <source>
        <dbReference type="ARBA" id="ARBA00022692"/>
    </source>
</evidence>
<dbReference type="PROSITE" id="PS50850">
    <property type="entry name" value="MFS"/>
    <property type="match status" value="1"/>
</dbReference>
<feature type="transmembrane region" description="Helical" evidence="4">
    <location>
        <begin position="264"/>
        <end position="283"/>
    </location>
</feature>
<protein>
    <submittedName>
        <fullName evidence="6">Predicted arabinose efflux permease, MFS family</fullName>
    </submittedName>
</protein>
<dbReference type="EMBL" id="FNOM01000021">
    <property type="protein sequence ID" value="SDX77951.1"/>
    <property type="molecule type" value="Genomic_DNA"/>
</dbReference>
<feature type="transmembrane region" description="Helical" evidence="4">
    <location>
        <begin position="135"/>
        <end position="154"/>
    </location>
</feature>
<feature type="transmembrane region" description="Helical" evidence="4">
    <location>
        <begin position="73"/>
        <end position="92"/>
    </location>
</feature>
<dbReference type="GO" id="GO:0005886">
    <property type="term" value="C:plasma membrane"/>
    <property type="evidence" value="ECO:0007669"/>
    <property type="project" value="TreeGrafter"/>
</dbReference>
<feature type="transmembrane region" description="Helical" evidence="4">
    <location>
        <begin position="160"/>
        <end position="182"/>
    </location>
</feature>
<dbReference type="InterPro" id="IPR011701">
    <property type="entry name" value="MFS"/>
</dbReference>
<keyword evidence="3 4" id="KW-0472">Membrane</keyword>
<feature type="domain" description="Major facilitator superfamily (MFS) profile" evidence="5">
    <location>
        <begin position="1"/>
        <end position="372"/>
    </location>
</feature>
<dbReference type="PANTHER" id="PTHR23537:SF1">
    <property type="entry name" value="SUGAR TRANSPORTER"/>
    <property type="match status" value="1"/>
</dbReference>
<feature type="transmembrane region" description="Helical" evidence="4">
    <location>
        <begin position="236"/>
        <end position="257"/>
    </location>
</feature>